<accession>A0A8J7JAG0</accession>
<comment type="caution">
    <text evidence="1">The sequence shown here is derived from an EMBL/GenBank/DDBJ whole genome shotgun (WGS) entry which is preliminary data.</text>
</comment>
<gene>
    <name evidence="1" type="ORF">JF290_11760</name>
</gene>
<dbReference type="AlphaFoldDB" id="A0A8J7JAG0"/>
<keyword evidence="2" id="KW-1185">Reference proteome</keyword>
<dbReference type="SUPFAM" id="SSF143631">
    <property type="entry name" value="ApbE-like"/>
    <property type="match status" value="1"/>
</dbReference>
<proteinExistence type="predicted"/>
<dbReference type="EMBL" id="JAELVR010000007">
    <property type="protein sequence ID" value="MBJ6372203.1"/>
    <property type="molecule type" value="Genomic_DNA"/>
</dbReference>
<sequence length="283" mass="29462">MDPQVSLLPDRRRLHMHHGPIDLIVQVEGSEREAGLRRGVARFRTILAELADELPLLRSPVAEGRALHGPVARAMQRAAVAHSPAFVTPMAAVAGAVADAILQAICDGDGLDRVHVNNGGDIAFQLAPGTRLVAAIAGIDGARITIPAESPVRGIATSGWRGRSQSLGIADSVTVLARNAAAADVAATLIANAVDLPGHPAIRRIPAVELFDDSDLGARPVTVSVGRLTQGEVDEALRHGIHAARRCMARGLIEAAFLGLAGKTRSLGAAPFTALSQKEPIDA</sequence>
<dbReference type="NCBIfam" id="NF003322">
    <property type="entry name" value="PRK04334.1-2"/>
    <property type="match status" value="1"/>
</dbReference>
<dbReference type="RefSeq" id="WP_199025078.1">
    <property type="nucleotide sequence ID" value="NZ_JAELVR010000007.1"/>
</dbReference>
<reference evidence="1" key="1">
    <citation type="submission" date="2020-12" db="EMBL/GenBank/DDBJ databases">
        <title>Sedimentitalea sp. nov., isolated from sand in Incheon.</title>
        <authorList>
            <person name="Kim W."/>
        </authorList>
    </citation>
    <scope>NUCLEOTIDE SEQUENCE</scope>
    <source>
        <strain evidence="1">CAU 1593</strain>
    </source>
</reference>
<evidence type="ECO:0000313" key="1">
    <source>
        <dbReference type="EMBL" id="MBJ6372203.1"/>
    </source>
</evidence>
<organism evidence="1 2">
    <name type="scientific">Sedimentitalea arenosa</name>
    <dbReference type="NCBI Taxonomy" id="2798803"/>
    <lineage>
        <taxon>Bacteria</taxon>
        <taxon>Pseudomonadati</taxon>
        <taxon>Pseudomonadota</taxon>
        <taxon>Alphaproteobacteria</taxon>
        <taxon>Rhodobacterales</taxon>
        <taxon>Paracoccaceae</taxon>
        <taxon>Sedimentitalea</taxon>
    </lineage>
</organism>
<protein>
    <submittedName>
        <fullName evidence="1">UPF0280 family protein</fullName>
    </submittedName>
</protein>
<name>A0A8J7JAG0_9RHOB</name>
<dbReference type="Gene3D" id="3.10.520.10">
    <property type="entry name" value="ApbE-like domains"/>
    <property type="match status" value="1"/>
</dbReference>
<dbReference type="InterPro" id="IPR003374">
    <property type="entry name" value="ApbE-like_sf"/>
</dbReference>
<dbReference type="InterPro" id="IPR007183">
    <property type="entry name" value="UPF0280"/>
</dbReference>
<dbReference type="Proteomes" id="UP000619079">
    <property type="component" value="Unassembled WGS sequence"/>
</dbReference>
<evidence type="ECO:0000313" key="2">
    <source>
        <dbReference type="Proteomes" id="UP000619079"/>
    </source>
</evidence>
<dbReference type="PIRSF" id="PIRSF006421">
    <property type="entry name" value="UCP006421"/>
    <property type="match status" value="1"/>
</dbReference>